<dbReference type="SUPFAM" id="SSF52540">
    <property type="entry name" value="P-loop containing nucleoside triphosphate hydrolases"/>
    <property type="match status" value="1"/>
</dbReference>
<evidence type="ECO:0000256" key="3">
    <source>
        <dbReference type="ARBA" id="ARBA00022840"/>
    </source>
</evidence>
<dbReference type="PANTHER" id="PTHR24220:SF648">
    <property type="entry name" value="ABC TRANSPORTER ATP-BINDING PROTEIN YTRE"/>
    <property type="match status" value="1"/>
</dbReference>
<dbReference type="EMBL" id="CP003156">
    <property type="protein sequence ID" value="AEV33692.1"/>
    <property type="molecule type" value="Genomic_DNA"/>
</dbReference>
<name>G8QZN9_OWEHD</name>
<dbReference type="FunFam" id="3.40.50.300:FF:000032">
    <property type="entry name" value="Export ABC transporter ATP-binding protein"/>
    <property type="match status" value="1"/>
</dbReference>
<accession>G8QZN9</accession>
<comment type="similarity">
    <text evidence="4">Belongs to the ABC transporter superfamily. Macrolide exporter (TC 3.A.1.122) family.</text>
</comment>
<dbReference type="PROSITE" id="PS50893">
    <property type="entry name" value="ABC_TRANSPORTER_2"/>
    <property type="match status" value="1"/>
</dbReference>
<dbReference type="SMART" id="SM00382">
    <property type="entry name" value="AAA"/>
    <property type="match status" value="1"/>
</dbReference>
<keyword evidence="1" id="KW-0813">Transport</keyword>
<evidence type="ECO:0000256" key="2">
    <source>
        <dbReference type="ARBA" id="ARBA00022741"/>
    </source>
</evidence>
<sequence>MINLHHISKIYKSNSVETHALSNVSLEVAEGEFVSIMGPSGCGKTTLLNIMGLLDGFDQGLYVFDSTDVKKLNEKSRVKLRKSNIGFIFQNFNLLDDLTVFENIELPLVYLGVKAAERRERVKQVLHQIALGHRMDHFPHQLSGGQQQKVAIGRAIVSKPRIILADEPTGNLDSAQGNEIMETLSSLNEAGTTLVMVTHSMNDASYSNRIVKLMDGQIVAEKALLHA</sequence>
<dbReference type="Pfam" id="PF00005">
    <property type="entry name" value="ABC_tran"/>
    <property type="match status" value="1"/>
</dbReference>
<keyword evidence="7" id="KW-1185">Reference proteome</keyword>
<dbReference type="AlphaFoldDB" id="G8QZN9"/>
<protein>
    <submittedName>
        <fullName evidence="6">ABC-type antimicrobial peptide transport system, ATPase component</fullName>
    </submittedName>
</protein>
<proteinExistence type="inferred from homology"/>
<dbReference type="InterPro" id="IPR017911">
    <property type="entry name" value="MacB-like_ATP-bd"/>
</dbReference>
<reference evidence="6 7" key="1">
    <citation type="journal article" date="2012" name="Stand. Genomic Sci.">
        <title>Genome sequence of the orange-pigmented seawater bacterium Owenweeksia hongkongensis type strain (UST20020801(T)).</title>
        <authorList>
            <person name="Riedel T."/>
            <person name="Held B."/>
            <person name="Nolan M."/>
            <person name="Lucas S."/>
            <person name="Lapidus A."/>
            <person name="Tice H."/>
            <person name="Del Rio T.G."/>
            <person name="Cheng J.F."/>
            <person name="Han C."/>
            <person name="Tapia R."/>
            <person name="Goodwin L.A."/>
            <person name="Pitluck S."/>
            <person name="Liolios K."/>
            <person name="Mavromatis K."/>
            <person name="Pagani I."/>
            <person name="Ivanova N."/>
            <person name="Mikhailova N."/>
            <person name="Pati A."/>
            <person name="Chen A."/>
            <person name="Palaniappan K."/>
            <person name="Rohde M."/>
            <person name="Tindall B.J."/>
            <person name="Detter J.C."/>
            <person name="Goker M."/>
            <person name="Woyke T."/>
            <person name="Bristow J."/>
            <person name="Eisen J.A."/>
            <person name="Markowitz V."/>
            <person name="Hugenholtz P."/>
            <person name="Klenk H.P."/>
            <person name="Kyrpides N.C."/>
        </authorList>
    </citation>
    <scope>NUCLEOTIDE SEQUENCE</scope>
    <source>
        <strain evidence="7">DSM 17368 / JCM 12287 / NRRL B-23963</strain>
    </source>
</reference>
<dbReference type="OrthoDB" id="9782239at2"/>
<dbReference type="KEGG" id="oho:Oweho_2729"/>
<dbReference type="eggNOG" id="COG1136">
    <property type="taxonomic scope" value="Bacteria"/>
</dbReference>
<organism evidence="6 7">
    <name type="scientific">Owenweeksia hongkongensis (strain DSM 17368 / CIP 108786 / JCM 12287 / NRRL B-23963 / UST20020801)</name>
    <dbReference type="NCBI Taxonomy" id="926562"/>
    <lineage>
        <taxon>Bacteria</taxon>
        <taxon>Pseudomonadati</taxon>
        <taxon>Bacteroidota</taxon>
        <taxon>Flavobacteriia</taxon>
        <taxon>Flavobacteriales</taxon>
        <taxon>Owenweeksiaceae</taxon>
        <taxon>Owenweeksia</taxon>
    </lineage>
</organism>
<dbReference type="Gene3D" id="3.40.50.300">
    <property type="entry name" value="P-loop containing nucleotide triphosphate hydrolases"/>
    <property type="match status" value="1"/>
</dbReference>
<dbReference type="InterPro" id="IPR003593">
    <property type="entry name" value="AAA+_ATPase"/>
</dbReference>
<dbReference type="HOGENOM" id="CLU_000604_1_22_10"/>
<dbReference type="GO" id="GO:0022857">
    <property type="term" value="F:transmembrane transporter activity"/>
    <property type="evidence" value="ECO:0007669"/>
    <property type="project" value="TreeGrafter"/>
</dbReference>
<dbReference type="InterPro" id="IPR003439">
    <property type="entry name" value="ABC_transporter-like_ATP-bd"/>
</dbReference>
<dbReference type="CDD" id="cd03255">
    <property type="entry name" value="ABC_MJ0796_LolCDE_FtsE"/>
    <property type="match status" value="1"/>
</dbReference>
<keyword evidence="3" id="KW-0067">ATP-binding</keyword>
<gene>
    <name evidence="6" type="ordered locus">Oweho_2729</name>
</gene>
<dbReference type="GO" id="GO:0005886">
    <property type="term" value="C:plasma membrane"/>
    <property type="evidence" value="ECO:0007669"/>
    <property type="project" value="TreeGrafter"/>
</dbReference>
<dbReference type="PROSITE" id="PS00211">
    <property type="entry name" value="ABC_TRANSPORTER_1"/>
    <property type="match status" value="1"/>
</dbReference>
<dbReference type="InterPro" id="IPR017871">
    <property type="entry name" value="ABC_transporter-like_CS"/>
</dbReference>
<dbReference type="InterPro" id="IPR027417">
    <property type="entry name" value="P-loop_NTPase"/>
</dbReference>
<feature type="domain" description="ABC transporter" evidence="5">
    <location>
        <begin position="2"/>
        <end position="227"/>
    </location>
</feature>
<dbReference type="STRING" id="926562.Oweho_2729"/>
<dbReference type="PANTHER" id="PTHR24220">
    <property type="entry name" value="IMPORT ATP-BINDING PROTEIN"/>
    <property type="match status" value="1"/>
</dbReference>
<evidence type="ECO:0000256" key="4">
    <source>
        <dbReference type="ARBA" id="ARBA00038388"/>
    </source>
</evidence>
<dbReference type="GO" id="GO:0098796">
    <property type="term" value="C:membrane protein complex"/>
    <property type="evidence" value="ECO:0007669"/>
    <property type="project" value="UniProtKB-ARBA"/>
</dbReference>
<evidence type="ECO:0000313" key="6">
    <source>
        <dbReference type="EMBL" id="AEV33692.1"/>
    </source>
</evidence>
<evidence type="ECO:0000313" key="7">
    <source>
        <dbReference type="Proteomes" id="UP000005631"/>
    </source>
</evidence>
<evidence type="ECO:0000259" key="5">
    <source>
        <dbReference type="PROSITE" id="PS50893"/>
    </source>
</evidence>
<dbReference type="GO" id="GO:0016887">
    <property type="term" value="F:ATP hydrolysis activity"/>
    <property type="evidence" value="ECO:0007669"/>
    <property type="project" value="InterPro"/>
</dbReference>
<evidence type="ECO:0000256" key="1">
    <source>
        <dbReference type="ARBA" id="ARBA00022448"/>
    </source>
</evidence>
<dbReference type="Proteomes" id="UP000005631">
    <property type="component" value="Chromosome"/>
</dbReference>
<dbReference type="InterPro" id="IPR015854">
    <property type="entry name" value="ABC_transpr_LolD-like"/>
</dbReference>
<dbReference type="GO" id="GO:0005524">
    <property type="term" value="F:ATP binding"/>
    <property type="evidence" value="ECO:0007669"/>
    <property type="project" value="UniProtKB-KW"/>
</dbReference>
<keyword evidence="2" id="KW-0547">Nucleotide-binding</keyword>
<dbReference type="RefSeq" id="WP_014203041.1">
    <property type="nucleotide sequence ID" value="NC_016599.1"/>
</dbReference>